<accession>A0A1Q8E9E2</accession>
<dbReference type="AlphaFoldDB" id="A0A1Q8E9E2"/>
<dbReference type="EMBL" id="MSJM01000002">
    <property type="protein sequence ID" value="OLF48414.1"/>
    <property type="molecule type" value="Genomic_DNA"/>
</dbReference>
<dbReference type="OrthoDB" id="2224469at2"/>
<gene>
    <name evidence="1" type="ORF">BU202_02000</name>
</gene>
<dbReference type="Proteomes" id="UP000186890">
    <property type="component" value="Unassembled WGS sequence"/>
</dbReference>
<reference evidence="2" key="1">
    <citation type="submission" date="2016-12" db="EMBL/GenBank/DDBJ databases">
        <authorList>
            <person name="Gulvik C.A."/>
        </authorList>
    </citation>
    <scope>NUCLEOTIDE SEQUENCE [LARGE SCALE GENOMIC DNA]</scope>
    <source>
        <strain evidence="2">NED12-00049-6B</strain>
    </source>
</reference>
<keyword evidence="2" id="KW-1185">Reference proteome</keyword>
<evidence type="ECO:0000313" key="2">
    <source>
        <dbReference type="Proteomes" id="UP000186890"/>
    </source>
</evidence>
<sequence length="123" mass="14496">MSDYLPIRESLGYRNVKTALWNVFSVNLDAISIDEKLFESFSFIFQYKSYEMTMTISDTEKHVQFQAGEGGIFDIWFPNPKDELFGATFLHELMEDEKIKERTRRVFGRDEKAIEYAMQALKD</sequence>
<proteinExistence type="predicted"/>
<comment type="caution">
    <text evidence="1">The sequence shown here is derived from an EMBL/GenBank/DDBJ whole genome shotgun (WGS) entry which is preliminary data.</text>
</comment>
<dbReference type="RefSeq" id="WP_075104137.1">
    <property type="nucleotide sequence ID" value="NZ_MSJM01000002.1"/>
</dbReference>
<evidence type="ECO:0000313" key="1">
    <source>
        <dbReference type="EMBL" id="OLF48414.1"/>
    </source>
</evidence>
<name>A0A1Q8E9E2_9STRE</name>
<protein>
    <submittedName>
        <fullName evidence="1">Uncharacterized protein</fullName>
    </submittedName>
</protein>
<organism evidence="1 2">
    <name type="scientific">Streptococcus cuniculi</name>
    <dbReference type="NCBI Taxonomy" id="1432788"/>
    <lineage>
        <taxon>Bacteria</taxon>
        <taxon>Bacillati</taxon>
        <taxon>Bacillota</taxon>
        <taxon>Bacilli</taxon>
        <taxon>Lactobacillales</taxon>
        <taxon>Streptococcaceae</taxon>
        <taxon>Streptococcus</taxon>
    </lineage>
</organism>